<feature type="region of interest" description="Disordered" evidence="1">
    <location>
        <begin position="1"/>
        <end position="85"/>
    </location>
</feature>
<dbReference type="OrthoDB" id="1431247at2759"/>
<comment type="caution">
    <text evidence="2">The sequence shown here is derived from an EMBL/GenBank/DDBJ whole genome shotgun (WGS) entry which is preliminary data.</text>
</comment>
<name>A0A835UDT8_VANPL</name>
<reference evidence="2 3" key="1">
    <citation type="journal article" date="2020" name="Nat. Food">
        <title>A phased Vanilla planifolia genome enables genetic improvement of flavour and production.</title>
        <authorList>
            <person name="Hasing T."/>
            <person name="Tang H."/>
            <person name="Brym M."/>
            <person name="Khazi F."/>
            <person name="Huang T."/>
            <person name="Chambers A.H."/>
        </authorList>
    </citation>
    <scope>NUCLEOTIDE SEQUENCE [LARGE SCALE GENOMIC DNA]</scope>
    <source>
        <tissue evidence="2">Leaf</tissue>
    </source>
</reference>
<organism evidence="2 3">
    <name type="scientific">Vanilla planifolia</name>
    <name type="common">Vanilla</name>
    <dbReference type="NCBI Taxonomy" id="51239"/>
    <lineage>
        <taxon>Eukaryota</taxon>
        <taxon>Viridiplantae</taxon>
        <taxon>Streptophyta</taxon>
        <taxon>Embryophyta</taxon>
        <taxon>Tracheophyta</taxon>
        <taxon>Spermatophyta</taxon>
        <taxon>Magnoliopsida</taxon>
        <taxon>Liliopsida</taxon>
        <taxon>Asparagales</taxon>
        <taxon>Orchidaceae</taxon>
        <taxon>Vanilloideae</taxon>
        <taxon>Vanilleae</taxon>
        <taxon>Vanilla</taxon>
    </lineage>
</organism>
<gene>
    <name evidence="2" type="ORF">HPP92_022637</name>
</gene>
<accession>A0A835UDT8</accession>
<sequence>MQLTFSSPSQGGMCPDKNEALHNLNLSKQPKVFESEKSQSSKAHDQDTNPQAHAGLVTPDHSWLNASKFEGSKQTPRTAHEPDGSFQAGSLARLWAQSEVRYHLPEGFSPPDAELIGWIHSAMEEVQWARPVKG</sequence>
<dbReference type="EMBL" id="JADCNL010000012">
    <property type="protein sequence ID" value="KAG0457480.1"/>
    <property type="molecule type" value="Genomic_DNA"/>
</dbReference>
<evidence type="ECO:0000256" key="1">
    <source>
        <dbReference type="SAM" id="MobiDB-lite"/>
    </source>
</evidence>
<evidence type="ECO:0000313" key="2">
    <source>
        <dbReference type="EMBL" id="KAG0457480.1"/>
    </source>
</evidence>
<dbReference type="AlphaFoldDB" id="A0A835UDT8"/>
<feature type="compositionally biased region" description="Polar residues" evidence="1">
    <location>
        <begin position="1"/>
        <end position="10"/>
    </location>
</feature>
<evidence type="ECO:0000313" key="3">
    <source>
        <dbReference type="Proteomes" id="UP000636800"/>
    </source>
</evidence>
<keyword evidence="3" id="KW-1185">Reference proteome</keyword>
<proteinExistence type="predicted"/>
<feature type="compositionally biased region" description="Basic and acidic residues" evidence="1">
    <location>
        <begin position="31"/>
        <end position="47"/>
    </location>
</feature>
<dbReference type="Proteomes" id="UP000636800">
    <property type="component" value="Chromosome 12"/>
</dbReference>
<protein>
    <submittedName>
        <fullName evidence="2">Uncharacterized protein</fullName>
    </submittedName>
</protein>